<dbReference type="Gene3D" id="1.10.510.10">
    <property type="entry name" value="Transferase(Phosphotransferase) domain 1"/>
    <property type="match status" value="1"/>
</dbReference>
<dbReference type="Proteomes" id="UP000276991">
    <property type="component" value="Unassembled WGS sequence"/>
</dbReference>
<evidence type="ECO:0000256" key="1">
    <source>
        <dbReference type="SAM" id="MobiDB-lite"/>
    </source>
</evidence>
<dbReference type="EMBL" id="UPTC01000004">
    <property type="protein sequence ID" value="VBB25248.1"/>
    <property type="molecule type" value="Genomic_DNA"/>
</dbReference>
<name>A0A498S1I5_ACAVI</name>
<evidence type="ECO:0008006" key="4">
    <source>
        <dbReference type="Google" id="ProtNLM"/>
    </source>
</evidence>
<dbReference type="OrthoDB" id="1034557at2759"/>
<evidence type="ECO:0000313" key="3">
    <source>
        <dbReference type="Proteomes" id="UP000276991"/>
    </source>
</evidence>
<dbReference type="SUPFAM" id="SSF56112">
    <property type="entry name" value="Protein kinase-like (PK-like)"/>
    <property type="match status" value="1"/>
</dbReference>
<gene>
    <name evidence="2" type="ORF">NAV_LOCUS78</name>
</gene>
<proteinExistence type="predicted"/>
<dbReference type="STRING" id="6277.A0A498S1I5"/>
<keyword evidence="3" id="KW-1185">Reference proteome</keyword>
<organism evidence="2 3">
    <name type="scientific">Acanthocheilonema viteae</name>
    <name type="common">Filarial nematode worm</name>
    <name type="synonym">Dipetalonema viteae</name>
    <dbReference type="NCBI Taxonomy" id="6277"/>
    <lineage>
        <taxon>Eukaryota</taxon>
        <taxon>Metazoa</taxon>
        <taxon>Ecdysozoa</taxon>
        <taxon>Nematoda</taxon>
        <taxon>Chromadorea</taxon>
        <taxon>Rhabditida</taxon>
        <taxon>Spirurina</taxon>
        <taxon>Spiruromorpha</taxon>
        <taxon>Filarioidea</taxon>
        <taxon>Onchocercidae</taxon>
        <taxon>Acanthocheilonema</taxon>
    </lineage>
</organism>
<dbReference type="PANTHER" id="PTHR13902">
    <property type="entry name" value="SERINE/THREONINE-PROTEIN KINASE WNK WITH NO LYSINE -RELATED"/>
    <property type="match status" value="1"/>
</dbReference>
<accession>A0A498S1I5</accession>
<dbReference type="InterPro" id="IPR011009">
    <property type="entry name" value="Kinase-like_dom_sf"/>
</dbReference>
<dbReference type="AlphaFoldDB" id="A0A498S1I5"/>
<dbReference type="InterPro" id="IPR050588">
    <property type="entry name" value="WNK_Ser-Thr_kinase"/>
</dbReference>
<feature type="region of interest" description="Disordered" evidence="1">
    <location>
        <begin position="158"/>
        <end position="186"/>
    </location>
</feature>
<sequence length="279" mass="30542">MALPMGLCGSSNGTETSVVSQEMVRKALESLEDPLQKDFIESCLNQDPSKRPTARDLLFHTVLLEVHSLKLLAAHCIVSSKLNDSLNEDDLHVEDPNRIAATSTFCEMAYNQVPSFQIDLEKFLEDVSNGIYPLIAFTPLPHQQRMTASTSSSAIIGEQQHEDRGSDGDKPEPTPSPPADSPVEYKESRSIIKCTVTLNGSLLTLIVQLDDMMNRQLTARITENDSASILAAELVQHGLIAESDETRVEEAFAKALAKDITDSTLTDEKIVQEASTSTL</sequence>
<protein>
    <recommendedName>
        <fullName evidence="4">Protein kinase domain-containing protein</fullName>
    </recommendedName>
</protein>
<evidence type="ECO:0000313" key="2">
    <source>
        <dbReference type="EMBL" id="VBB25248.1"/>
    </source>
</evidence>
<reference evidence="2 3" key="1">
    <citation type="submission" date="2018-08" db="EMBL/GenBank/DDBJ databases">
        <authorList>
            <person name="Laetsch R D."/>
            <person name="Stevens L."/>
            <person name="Kumar S."/>
            <person name="Blaxter L. M."/>
        </authorList>
    </citation>
    <scope>NUCLEOTIDE SEQUENCE [LARGE SCALE GENOMIC DNA]</scope>
</reference>
<feature type="compositionally biased region" description="Basic and acidic residues" evidence="1">
    <location>
        <begin position="159"/>
        <end position="172"/>
    </location>
</feature>